<dbReference type="EMBL" id="JACOPK010000004">
    <property type="protein sequence ID" value="MBC5695300.1"/>
    <property type="molecule type" value="Genomic_DNA"/>
</dbReference>
<keyword evidence="1" id="KW-0812">Transmembrane</keyword>
<accession>A0ABR7GLV7</accession>
<dbReference type="RefSeq" id="WP_186969585.1">
    <property type="nucleotide sequence ID" value="NZ_JACOPK010000004.1"/>
</dbReference>
<dbReference type="InterPro" id="IPR025664">
    <property type="entry name" value="Spore_III_AC/AD"/>
</dbReference>
<name>A0ABR7GLV7_9FIRM</name>
<keyword evidence="1" id="KW-1133">Transmembrane helix</keyword>
<protein>
    <submittedName>
        <fullName evidence="2">Stage III sporulation protein AD</fullName>
    </submittedName>
</protein>
<dbReference type="Pfam" id="PF06686">
    <property type="entry name" value="SpoIIIAC"/>
    <property type="match status" value="1"/>
</dbReference>
<feature type="transmembrane region" description="Helical" evidence="1">
    <location>
        <begin position="28"/>
        <end position="45"/>
    </location>
</feature>
<evidence type="ECO:0000256" key="1">
    <source>
        <dbReference type="SAM" id="Phobius"/>
    </source>
</evidence>
<keyword evidence="3" id="KW-1185">Reference proteome</keyword>
<sequence length="129" mass="13348">MSGVGLLAGIVVLTLVLSLTLKKDAPVIAFLLVLAAGVVLLLRLGEAAQSTMQRFSALLARGNLDAELYGPVLRVVGIAVLVRILAALCRDAGQSALAAKVELAGTVLAFGAALPLLEQVLTFLTEWTV</sequence>
<proteinExistence type="predicted"/>
<keyword evidence="1" id="KW-0472">Membrane</keyword>
<evidence type="ECO:0000313" key="2">
    <source>
        <dbReference type="EMBL" id="MBC5695300.1"/>
    </source>
</evidence>
<comment type="caution">
    <text evidence="2">The sequence shown here is derived from an EMBL/GenBank/DDBJ whole genome shotgun (WGS) entry which is preliminary data.</text>
</comment>
<dbReference type="Proteomes" id="UP000641741">
    <property type="component" value="Unassembled WGS sequence"/>
</dbReference>
<evidence type="ECO:0000313" key="3">
    <source>
        <dbReference type="Proteomes" id="UP000641741"/>
    </source>
</evidence>
<reference evidence="2 3" key="1">
    <citation type="submission" date="2020-08" db="EMBL/GenBank/DDBJ databases">
        <title>Genome public.</title>
        <authorList>
            <person name="Liu C."/>
            <person name="Sun Q."/>
        </authorList>
    </citation>
    <scope>NUCLEOTIDE SEQUENCE [LARGE SCALE GENOMIC DNA]</scope>
    <source>
        <strain evidence="2 3">M2</strain>
    </source>
</reference>
<gene>
    <name evidence="2" type="ORF">H8S02_04990</name>
</gene>
<organism evidence="2 3">
    <name type="scientific">Agathobaculum hominis</name>
    <dbReference type="NCBI Taxonomy" id="2763014"/>
    <lineage>
        <taxon>Bacteria</taxon>
        <taxon>Bacillati</taxon>
        <taxon>Bacillota</taxon>
        <taxon>Clostridia</taxon>
        <taxon>Eubacteriales</taxon>
        <taxon>Butyricicoccaceae</taxon>
        <taxon>Agathobaculum</taxon>
    </lineage>
</organism>